<evidence type="ECO:0000313" key="3">
    <source>
        <dbReference type="EMBL" id="GAA1267005.1"/>
    </source>
</evidence>
<gene>
    <name evidence="3" type="ORF">GCM10009665_64880</name>
</gene>
<dbReference type="Proteomes" id="UP001500037">
    <property type="component" value="Unassembled WGS sequence"/>
</dbReference>
<feature type="compositionally biased region" description="Pro residues" evidence="1">
    <location>
        <begin position="1"/>
        <end position="10"/>
    </location>
</feature>
<dbReference type="RefSeq" id="WP_344445701.1">
    <property type="nucleotide sequence ID" value="NZ_BAAALF010000180.1"/>
</dbReference>
<keyword evidence="2" id="KW-0812">Transmembrane</keyword>
<evidence type="ECO:0000256" key="2">
    <source>
        <dbReference type="SAM" id="Phobius"/>
    </source>
</evidence>
<name>A0ABN1WUR7_9ACTN</name>
<proteinExistence type="predicted"/>
<comment type="caution">
    <text evidence="3">The sequence shown here is derived from an EMBL/GenBank/DDBJ whole genome shotgun (WGS) entry which is preliminary data.</text>
</comment>
<keyword evidence="4" id="KW-1185">Reference proteome</keyword>
<dbReference type="EMBL" id="BAAALF010000180">
    <property type="protein sequence ID" value="GAA1267005.1"/>
    <property type="molecule type" value="Genomic_DNA"/>
</dbReference>
<organism evidence="3 4">
    <name type="scientific">Kitasatospora nipponensis</name>
    <dbReference type="NCBI Taxonomy" id="258049"/>
    <lineage>
        <taxon>Bacteria</taxon>
        <taxon>Bacillati</taxon>
        <taxon>Actinomycetota</taxon>
        <taxon>Actinomycetes</taxon>
        <taxon>Kitasatosporales</taxon>
        <taxon>Streptomycetaceae</taxon>
        <taxon>Kitasatospora</taxon>
    </lineage>
</organism>
<reference evidence="3 4" key="1">
    <citation type="journal article" date="2019" name="Int. J. Syst. Evol. Microbiol.">
        <title>The Global Catalogue of Microorganisms (GCM) 10K type strain sequencing project: providing services to taxonomists for standard genome sequencing and annotation.</title>
        <authorList>
            <consortium name="The Broad Institute Genomics Platform"/>
            <consortium name="The Broad Institute Genome Sequencing Center for Infectious Disease"/>
            <person name="Wu L."/>
            <person name="Ma J."/>
        </authorList>
    </citation>
    <scope>NUCLEOTIDE SEQUENCE [LARGE SCALE GENOMIC DNA]</scope>
    <source>
        <strain evidence="3 4">JCM 13004</strain>
    </source>
</reference>
<keyword evidence="2" id="KW-1133">Transmembrane helix</keyword>
<keyword evidence="2" id="KW-0472">Membrane</keyword>
<evidence type="ECO:0000313" key="4">
    <source>
        <dbReference type="Proteomes" id="UP001500037"/>
    </source>
</evidence>
<accession>A0ABN1WUR7</accession>
<protein>
    <submittedName>
        <fullName evidence="3">Uncharacterized protein</fullName>
    </submittedName>
</protein>
<feature type="region of interest" description="Disordered" evidence="1">
    <location>
        <begin position="1"/>
        <end position="21"/>
    </location>
</feature>
<evidence type="ECO:0000256" key="1">
    <source>
        <dbReference type="SAM" id="MobiDB-lite"/>
    </source>
</evidence>
<sequence length="359" mass="37007">MGDPGEPPEGAPEGGSGSDDEYRSVVFDESFVRAARIQELSASERLGGGAAHPVRRRMGLGLLSSLPRQALTLLLLIVMAFGAAVYFGVTSPQREPSLAAGSELTAELTALVPAAGSVATVEPAAPFAKLSAAAGYADGSAGLGLPTARAATAHFSQAQVSEALNTVQRYLTLSMLAPVVLVQGETESVRALLDPAEQAQFDQSVTAPGDDQHHTVTGWMIRFDPQKIALASNTVKVAGSVKVSEADPSTLEITTDHTLVYALRPAGNATGAPVSLYEVRRELRFDLDRTDIAADQVRLVDSVVQAGPTACGAGQAEYLQPLPVGAVGPLGGQPGAVDPADRSHPAWQQCAVLAGPTGG</sequence>
<feature type="transmembrane region" description="Helical" evidence="2">
    <location>
        <begin position="70"/>
        <end position="89"/>
    </location>
</feature>